<dbReference type="EMBL" id="CP000493">
    <property type="protein sequence ID" value="ABM80587.1"/>
    <property type="molecule type" value="Genomic_DNA"/>
</dbReference>
<dbReference type="AlphaFoldDB" id="A2BKS6"/>
<dbReference type="PANTHER" id="PTHR30348">
    <property type="entry name" value="UNCHARACTERIZED PROTEIN YECE"/>
    <property type="match status" value="1"/>
</dbReference>
<keyword evidence="2" id="KW-1185">Reference proteome</keyword>
<reference evidence="1 2" key="1">
    <citation type="journal article" date="2007" name="Archaea">
        <title>The genome of Hyperthermus butylicus: a sulfur-reducing, peptide fermenting, neutrophilic Crenarchaeote growing up to 108 degrees C.</title>
        <authorList>
            <person name="Brugger K."/>
            <person name="Chen L."/>
            <person name="Stark M."/>
            <person name="Zibat A."/>
            <person name="Redder P."/>
            <person name="Ruepp A."/>
            <person name="Awayez M."/>
            <person name="She Q."/>
            <person name="Garrett R.A."/>
            <person name="Klenk H.P."/>
        </authorList>
    </citation>
    <scope>NUCLEOTIDE SEQUENCE [LARGE SCALE GENOMIC DNA]</scope>
    <source>
        <strain evidence="2">DSM 5456 / JCM 9403 / PLM1-5</strain>
    </source>
</reference>
<gene>
    <name evidence="1" type="ordered locus">Hbut_0733</name>
</gene>
<dbReference type="eggNOG" id="arCOG04291">
    <property type="taxonomic scope" value="Archaea"/>
</dbReference>
<evidence type="ECO:0000313" key="1">
    <source>
        <dbReference type="EMBL" id="ABM80587.1"/>
    </source>
</evidence>
<organism evidence="1 2">
    <name type="scientific">Hyperthermus butylicus (strain DSM 5456 / JCM 9403 / PLM1-5)</name>
    <dbReference type="NCBI Taxonomy" id="415426"/>
    <lineage>
        <taxon>Archaea</taxon>
        <taxon>Thermoproteota</taxon>
        <taxon>Thermoprotei</taxon>
        <taxon>Desulfurococcales</taxon>
        <taxon>Pyrodictiaceae</taxon>
        <taxon>Hyperthermus</taxon>
    </lineage>
</organism>
<protein>
    <submittedName>
        <fullName evidence="1">DUF72 protein</fullName>
    </submittedName>
</protein>
<dbReference type="Gene3D" id="3.20.20.410">
    <property type="entry name" value="Protein of unknown function UPF0759"/>
    <property type="match status" value="1"/>
</dbReference>
<dbReference type="PANTHER" id="PTHR30348:SF4">
    <property type="entry name" value="DUF72 DOMAIN-CONTAINING PROTEIN"/>
    <property type="match status" value="1"/>
</dbReference>
<dbReference type="Proteomes" id="UP000002593">
    <property type="component" value="Chromosome"/>
</dbReference>
<dbReference type="SUPFAM" id="SSF117396">
    <property type="entry name" value="TM1631-like"/>
    <property type="match status" value="1"/>
</dbReference>
<dbReference type="InterPro" id="IPR036520">
    <property type="entry name" value="UPF0759_sf"/>
</dbReference>
<proteinExistence type="predicted"/>
<dbReference type="RefSeq" id="WP_011821905.1">
    <property type="nucleotide sequence ID" value="NC_008818.1"/>
</dbReference>
<dbReference type="KEGG" id="hbu:Hbut_0733"/>
<evidence type="ECO:0000313" key="2">
    <source>
        <dbReference type="Proteomes" id="UP000002593"/>
    </source>
</evidence>
<dbReference type="HOGENOM" id="CLU_046519_0_1_2"/>
<dbReference type="InterPro" id="IPR002763">
    <property type="entry name" value="DUF72"/>
</dbReference>
<dbReference type="EnsemblBacteria" id="ABM80587">
    <property type="protein sequence ID" value="ABM80587"/>
    <property type="gene ID" value="Hbut_0733"/>
</dbReference>
<name>A2BKS6_HYPBU</name>
<accession>A2BKS6</accession>
<sequence length="239" mass="27990">MPQIGIYVGTSGWLYDWNLEGSLDWYVRHSGLNAVELNASFYRFPFPSQVASWARRGRELRWAVKVHRRITHVHRLNPNALGVWERFHKLFKPLDSLVDFYLFQLPPSYRATSENIERLERFAAEAGLGERMAVEFRHESWFENGLGVEVCRRIGATFVSVDSPIGVYIAASNDTVYLRMHGRVLWYAHNYTDEELLEDAKRVLALNPRRIYVFFNNDHDMLENARRMLKLLVELAKQS</sequence>
<dbReference type="STRING" id="415426.Hbut_0733"/>
<dbReference type="GeneID" id="4782945"/>
<dbReference type="Pfam" id="PF01904">
    <property type="entry name" value="DUF72"/>
    <property type="match status" value="1"/>
</dbReference>